<dbReference type="PANTHER" id="PTHR11412:SF171">
    <property type="entry name" value="PREGNANCY ZONE PROTEIN-LIKE PROTEIN"/>
    <property type="match status" value="1"/>
</dbReference>
<sequence>LISTGRIISTTHHQVELVDIPLNVNRSQVIGGQLGILNNSLVRGSATASVLLPNGTSNLVKVLAWYARSDGEVVAASTSLEVPECPRNHMALSWTPGYPQEPGNSVNVTVRAQPNSFCSIGVVDRSVELLSRAQGGQLTLAALTSLLQELEPASWDTQTDDQYYCTGNEFGGGNGGFGIDFRKKREENERIKRSIFGGWSSYTEEKDAITAFDDSGVYVLSDLTLETRPCINSNTDYFVYDSDSGPDDAIAEEAGLGIAQVVFGPPPDAGLQVMTKGTALPTMEDDQVQQREYFPETWLWKVLLVPESGVWQQELELPDTITEWVGEGVRVHPEAGLGVSNMASVVTFIPFFLDLTIPATIKQGEAVPLKISVFNYLSQIIPVQVELSGTGSFSILSPDDGAASLCIEPSTKEVTTMVIRPTDAGDVNLTVTAFVNPELQDACGTNVTAVRRDTVVREIKVKWEGVEKQVTKSGYLCAG</sequence>
<evidence type="ECO:0000313" key="2">
    <source>
        <dbReference type="EMBL" id="CAL4121694.1"/>
    </source>
</evidence>
<feature type="non-terminal residue" evidence="2">
    <location>
        <position position="1"/>
    </location>
</feature>
<dbReference type="Pfam" id="PF07703">
    <property type="entry name" value="A2M_BRD"/>
    <property type="match status" value="1"/>
</dbReference>
<dbReference type="EMBL" id="CAXKWB010019156">
    <property type="protein sequence ID" value="CAL4121694.1"/>
    <property type="molecule type" value="Genomic_DNA"/>
</dbReference>
<evidence type="ECO:0000313" key="3">
    <source>
        <dbReference type="Proteomes" id="UP001497623"/>
    </source>
</evidence>
<comment type="caution">
    <text evidence="2">The sequence shown here is derived from an EMBL/GenBank/DDBJ whole genome shotgun (WGS) entry which is preliminary data.</text>
</comment>
<dbReference type="SUPFAM" id="SSF81296">
    <property type="entry name" value="E set domains"/>
    <property type="match status" value="1"/>
</dbReference>
<dbReference type="InterPro" id="IPR050473">
    <property type="entry name" value="A2M/Complement_sys"/>
</dbReference>
<dbReference type="InterPro" id="IPR013783">
    <property type="entry name" value="Ig-like_fold"/>
</dbReference>
<proteinExistence type="predicted"/>
<protein>
    <recommendedName>
        <fullName evidence="1">Alpha-2-macroglobulin domain-containing protein</fullName>
    </recommendedName>
</protein>
<dbReference type="InterPro" id="IPR014756">
    <property type="entry name" value="Ig_E-set"/>
</dbReference>
<dbReference type="Proteomes" id="UP001497623">
    <property type="component" value="Unassembled WGS sequence"/>
</dbReference>
<dbReference type="Pfam" id="PF00207">
    <property type="entry name" value="A2M"/>
    <property type="match status" value="1"/>
</dbReference>
<dbReference type="AlphaFoldDB" id="A0AAV2RC98"/>
<dbReference type="PANTHER" id="PTHR11412">
    <property type="entry name" value="MACROGLOBULIN / COMPLEMENT"/>
    <property type="match status" value="1"/>
</dbReference>
<feature type="non-terminal residue" evidence="2">
    <location>
        <position position="479"/>
    </location>
</feature>
<accession>A0AAV2RC98</accession>
<reference evidence="2 3" key="1">
    <citation type="submission" date="2024-05" db="EMBL/GenBank/DDBJ databases">
        <authorList>
            <person name="Wallberg A."/>
        </authorList>
    </citation>
    <scope>NUCLEOTIDE SEQUENCE [LARGE SCALE GENOMIC DNA]</scope>
</reference>
<feature type="domain" description="Alpha-2-macroglobulin" evidence="1">
    <location>
        <begin position="297"/>
        <end position="387"/>
    </location>
</feature>
<dbReference type="GO" id="GO:0004866">
    <property type="term" value="F:endopeptidase inhibitor activity"/>
    <property type="evidence" value="ECO:0007669"/>
    <property type="project" value="InterPro"/>
</dbReference>
<dbReference type="InterPro" id="IPR001599">
    <property type="entry name" value="Macroglobln_a2"/>
</dbReference>
<gene>
    <name evidence="2" type="ORF">MNOR_LOCUS22576</name>
</gene>
<keyword evidence="3" id="KW-1185">Reference proteome</keyword>
<name>A0AAV2RC98_MEGNR</name>
<dbReference type="InterPro" id="IPR011625">
    <property type="entry name" value="A2M_N_BRD"/>
</dbReference>
<dbReference type="Gene3D" id="2.20.130.20">
    <property type="match status" value="1"/>
</dbReference>
<dbReference type="Gene3D" id="2.60.40.10">
    <property type="entry name" value="Immunoglobulins"/>
    <property type="match status" value="1"/>
</dbReference>
<dbReference type="SMART" id="SM01360">
    <property type="entry name" value="A2M"/>
    <property type="match status" value="1"/>
</dbReference>
<evidence type="ECO:0000259" key="1">
    <source>
        <dbReference type="SMART" id="SM01360"/>
    </source>
</evidence>
<organism evidence="2 3">
    <name type="scientific">Meganyctiphanes norvegica</name>
    <name type="common">Northern krill</name>
    <name type="synonym">Thysanopoda norvegica</name>
    <dbReference type="NCBI Taxonomy" id="48144"/>
    <lineage>
        <taxon>Eukaryota</taxon>
        <taxon>Metazoa</taxon>
        <taxon>Ecdysozoa</taxon>
        <taxon>Arthropoda</taxon>
        <taxon>Crustacea</taxon>
        <taxon>Multicrustacea</taxon>
        <taxon>Malacostraca</taxon>
        <taxon>Eumalacostraca</taxon>
        <taxon>Eucarida</taxon>
        <taxon>Euphausiacea</taxon>
        <taxon>Euphausiidae</taxon>
        <taxon>Meganyctiphanes</taxon>
    </lineage>
</organism>